<proteinExistence type="predicted"/>
<reference evidence="2 3" key="1">
    <citation type="submission" date="2022-02" db="EMBL/GenBank/DDBJ databases">
        <authorList>
            <person name="Zhuang L."/>
        </authorList>
    </citation>
    <scope>NUCLEOTIDE SEQUENCE [LARGE SCALE GENOMIC DNA]</scope>
    <source>
        <strain evidence="2 3">C32</strain>
    </source>
</reference>
<gene>
    <name evidence="2" type="ORF">L9G74_03875</name>
</gene>
<accession>A0ABT2FH43</accession>
<keyword evidence="3" id="KW-1185">Reference proteome</keyword>
<evidence type="ECO:0000256" key="1">
    <source>
        <dbReference type="SAM" id="MobiDB-lite"/>
    </source>
</evidence>
<dbReference type="InterPro" id="IPR018668">
    <property type="entry name" value="DNA-binding_VF530-like"/>
</dbReference>
<dbReference type="RefSeq" id="WP_238894961.1">
    <property type="nucleotide sequence ID" value="NZ_JAKOGG010000002.1"/>
</dbReference>
<reference evidence="3" key="2">
    <citation type="submission" date="2023-07" db="EMBL/GenBank/DDBJ databases">
        <title>Shewanella mangrovi sp. nov., an acetaldehyde- degrading bacterium isolated from mangrove sediment.</title>
        <authorList>
            <person name="Liu Y."/>
        </authorList>
    </citation>
    <scope>NUCLEOTIDE SEQUENCE [LARGE SCALE GENOMIC DNA]</scope>
    <source>
        <strain evidence="3">C32</strain>
    </source>
</reference>
<protein>
    <submittedName>
        <fullName evidence="2">VF530 family protein</fullName>
    </submittedName>
</protein>
<evidence type="ECO:0000313" key="2">
    <source>
        <dbReference type="EMBL" id="MCS4555563.1"/>
    </source>
</evidence>
<evidence type="ECO:0000313" key="3">
    <source>
        <dbReference type="Proteomes" id="UP001201549"/>
    </source>
</evidence>
<name>A0ABT2FH43_9GAMM</name>
<dbReference type="InterPro" id="IPR036361">
    <property type="entry name" value="SAP_dom_sf"/>
</dbReference>
<organism evidence="2 3">
    <name type="scientific">Shewanella electrica</name>
    <dbReference type="NCBI Taxonomy" id="515560"/>
    <lineage>
        <taxon>Bacteria</taxon>
        <taxon>Pseudomonadati</taxon>
        <taxon>Pseudomonadota</taxon>
        <taxon>Gammaproteobacteria</taxon>
        <taxon>Alteromonadales</taxon>
        <taxon>Shewanellaceae</taxon>
        <taxon>Shewanella</taxon>
    </lineage>
</organism>
<sequence>MSANSSHSNDPLHGMTLEAILCHLEQQYGFDGLADRIKVNCFSSDPSIKSCLKFFRKTPWAREKLERLYIKSIGEKMPAHLKTVAGRKSPPIATKADQTTRTDKALRLNKTARNDNTSATGNGENSAIWGSAKK</sequence>
<feature type="region of interest" description="Disordered" evidence="1">
    <location>
        <begin position="81"/>
        <end position="134"/>
    </location>
</feature>
<dbReference type="Pfam" id="PF09905">
    <property type="entry name" value="VF530"/>
    <property type="match status" value="1"/>
</dbReference>
<dbReference type="Proteomes" id="UP001201549">
    <property type="component" value="Unassembled WGS sequence"/>
</dbReference>
<comment type="caution">
    <text evidence="2">The sequence shown here is derived from an EMBL/GenBank/DDBJ whole genome shotgun (WGS) entry which is preliminary data.</text>
</comment>
<dbReference type="EMBL" id="JAKOGG010000002">
    <property type="protein sequence ID" value="MCS4555563.1"/>
    <property type="molecule type" value="Genomic_DNA"/>
</dbReference>
<feature type="compositionally biased region" description="Polar residues" evidence="1">
    <location>
        <begin position="114"/>
        <end position="125"/>
    </location>
</feature>
<dbReference type="Gene3D" id="1.10.720.30">
    <property type="entry name" value="SAP domain"/>
    <property type="match status" value="1"/>
</dbReference>